<dbReference type="OrthoDB" id="9787927at2"/>
<dbReference type="Proteomes" id="UP000199372">
    <property type="component" value="Unassembled WGS sequence"/>
</dbReference>
<evidence type="ECO:0000259" key="1">
    <source>
        <dbReference type="PROSITE" id="PS51146"/>
    </source>
</evidence>
<dbReference type="InterPro" id="IPR010624">
    <property type="entry name" value="KaiC_dom"/>
</dbReference>
<name>A0A1H8MGT9_9RHOB</name>
<dbReference type="Pfam" id="PF06745">
    <property type="entry name" value="ATPase"/>
    <property type="match status" value="2"/>
</dbReference>
<dbReference type="PRINTS" id="PR01874">
    <property type="entry name" value="DNAREPAIRADA"/>
</dbReference>
<evidence type="ECO:0000313" key="2">
    <source>
        <dbReference type="EMBL" id="SEO16605.1"/>
    </source>
</evidence>
<dbReference type="PANTHER" id="PTHR42926">
    <property type="match status" value="1"/>
</dbReference>
<gene>
    <name evidence="2" type="ORF">SAMN04488011_11711</name>
</gene>
<dbReference type="InterPro" id="IPR051347">
    <property type="entry name" value="Circadian_clock_KaiC-rel"/>
</dbReference>
<dbReference type="SUPFAM" id="SSF52540">
    <property type="entry name" value="P-loop containing nucleoside triphosphate hydrolases"/>
    <property type="match status" value="2"/>
</dbReference>
<proteinExistence type="predicted"/>
<dbReference type="SMART" id="SM00382">
    <property type="entry name" value="AAA"/>
    <property type="match status" value="1"/>
</dbReference>
<dbReference type="GO" id="GO:0005524">
    <property type="term" value="F:ATP binding"/>
    <property type="evidence" value="ECO:0007669"/>
    <property type="project" value="InterPro"/>
</dbReference>
<reference evidence="3" key="1">
    <citation type="submission" date="2016-10" db="EMBL/GenBank/DDBJ databases">
        <authorList>
            <person name="Varghese N."/>
            <person name="Submissions S."/>
        </authorList>
    </citation>
    <scope>NUCLEOTIDE SEQUENCE [LARGE SCALE GENOMIC DNA]</scope>
    <source>
        <strain evidence="3">DSM 26893</strain>
    </source>
</reference>
<dbReference type="EMBL" id="FOCM01000017">
    <property type="protein sequence ID" value="SEO16605.1"/>
    <property type="molecule type" value="Genomic_DNA"/>
</dbReference>
<evidence type="ECO:0000313" key="3">
    <source>
        <dbReference type="Proteomes" id="UP000199372"/>
    </source>
</evidence>
<keyword evidence="3" id="KW-1185">Reference proteome</keyword>
<accession>A0A1H8MGT9</accession>
<feature type="domain" description="KaiC" evidence="1">
    <location>
        <begin position="163"/>
        <end position="400"/>
    </location>
</feature>
<dbReference type="PANTHER" id="PTHR42926:SF1">
    <property type="entry name" value="CIRCADIAN CLOCK OSCILLATOR PROTEIN KAIC 1"/>
    <property type="match status" value="1"/>
</dbReference>
<protein>
    <submittedName>
        <fullName evidence="2">Circadian clock protein KaiC</fullName>
    </submittedName>
</protein>
<dbReference type="InterPro" id="IPR027417">
    <property type="entry name" value="P-loop_NTPase"/>
</dbReference>
<dbReference type="Gene3D" id="3.40.50.300">
    <property type="entry name" value="P-loop containing nucleotide triphosphate hydrolases"/>
    <property type="match status" value="2"/>
</dbReference>
<dbReference type="AlphaFoldDB" id="A0A1H8MGT9"/>
<dbReference type="InterPro" id="IPR003593">
    <property type="entry name" value="AAA+_ATPase"/>
</dbReference>
<dbReference type="InterPro" id="IPR014774">
    <property type="entry name" value="KaiC-like_dom"/>
</dbReference>
<sequence>MHEISALRLAEGADDRQSVVDTSQAELSDLMKQVRGAVEQSGADRIVIDSLFELRLLAGDMLAYRRELLLLRSLISRVGATALFLDYDDEILGDRQLEGLANGVLALEKSTPPYGDEERRIRVMKMRGHDFVEGFHDIDIHKGGVVTYPRVLPQLSKETLSDELISCGIGELDHMLGGGLQPGTTCLIVGQSGTGKSTLATAYAQAAAGTGRKTAMFLFEERPEIFRRRSEDLGFRISHFEANGTLKLKHYHPAEVPPGQFARAVVSAVEDDGARIVVIDSLTGYLGALPEGRRLITQLHALLSYLSRRDVLTILTMIRPGLLTGDSHSIRADTSYLADSAILLRHEEVDSALRRTITVLKKRHGDHEHSIREFRIGGTSVTVGEGDADETRASPKLGVV</sequence>
<dbReference type="PROSITE" id="PS51146">
    <property type="entry name" value="KAIC"/>
    <property type="match status" value="1"/>
</dbReference>
<organism evidence="2 3">
    <name type="scientific">Palleronia pelagia</name>
    <dbReference type="NCBI Taxonomy" id="387096"/>
    <lineage>
        <taxon>Bacteria</taxon>
        <taxon>Pseudomonadati</taxon>
        <taxon>Pseudomonadota</taxon>
        <taxon>Alphaproteobacteria</taxon>
        <taxon>Rhodobacterales</taxon>
        <taxon>Roseobacteraceae</taxon>
        <taxon>Palleronia</taxon>
    </lineage>
</organism>